<dbReference type="EMBL" id="JAQIBD010000002">
    <property type="protein sequence ID" value="MDM5272154.1"/>
    <property type="molecule type" value="Genomic_DNA"/>
</dbReference>
<dbReference type="InterPro" id="IPR052077">
    <property type="entry name" value="CcrZ_PhaseVar_Mediator"/>
</dbReference>
<evidence type="ECO:0000313" key="2">
    <source>
        <dbReference type="EMBL" id="MDM5272154.1"/>
    </source>
</evidence>
<dbReference type="SUPFAM" id="SSF56112">
    <property type="entry name" value="Protein kinase-like (PK-like)"/>
    <property type="match status" value="1"/>
</dbReference>
<sequence length="240" mass="28784">MDLKLEGYPFFLKDPIKTLSLLPKQGYCNINYLAITENTRYLLRKLQPNAINRAFEYKVQQQAHHRKLGAKPFHYDAENYLIISDFLDGEHKNKLTPRDLRTLASTLRKLHKIKLRTKRYRLKKDFKPKHTKALKALRKLDNEPKDFVLTHHDLNPRNILFHHQSVKFIDWEYTGINDRYFDLATIAAEFNLTPKEERYFLRSYFKNSAKISLKKLHLYKELYTILCSLWFNNLNNNNKK</sequence>
<dbReference type="Proteomes" id="UP001169069">
    <property type="component" value="Unassembled WGS sequence"/>
</dbReference>
<reference evidence="2" key="1">
    <citation type="submission" date="2023-01" db="EMBL/GenBank/DDBJ databases">
        <title>Sulfurovum sp. zt1-1 genome assembly.</title>
        <authorList>
            <person name="Wang J."/>
        </authorList>
    </citation>
    <scope>NUCLEOTIDE SEQUENCE</scope>
    <source>
        <strain evidence="2">Zt1-1</strain>
    </source>
</reference>
<dbReference type="InterPro" id="IPR011009">
    <property type="entry name" value="Kinase-like_dom_sf"/>
</dbReference>
<organism evidence="2 3">
    <name type="scientific">Sulfurovum zhangzhouensis</name>
    <dbReference type="NCBI Taxonomy" id="3019067"/>
    <lineage>
        <taxon>Bacteria</taxon>
        <taxon>Pseudomonadati</taxon>
        <taxon>Campylobacterota</taxon>
        <taxon>Epsilonproteobacteria</taxon>
        <taxon>Campylobacterales</taxon>
        <taxon>Sulfurovaceae</taxon>
        <taxon>Sulfurovum</taxon>
    </lineage>
</organism>
<dbReference type="Gene3D" id="3.90.1200.10">
    <property type="match status" value="1"/>
</dbReference>
<dbReference type="PANTHER" id="PTHR40086:SF1">
    <property type="entry name" value="CELL CYCLE REGULATOR CCRZ"/>
    <property type="match status" value="1"/>
</dbReference>
<proteinExistence type="predicted"/>
<feature type="domain" description="Aminoglycoside phosphotransferase" evidence="1">
    <location>
        <begin position="25"/>
        <end position="205"/>
    </location>
</feature>
<dbReference type="RefSeq" id="WP_289413907.1">
    <property type="nucleotide sequence ID" value="NZ_JAQIBD010000002.1"/>
</dbReference>
<evidence type="ECO:0000259" key="1">
    <source>
        <dbReference type="Pfam" id="PF01636"/>
    </source>
</evidence>
<keyword evidence="3" id="KW-1185">Reference proteome</keyword>
<dbReference type="Pfam" id="PF01636">
    <property type="entry name" value="APH"/>
    <property type="match status" value="1"/>
</dbReference>
<dbReference type="InterPro" id="IPR002575">
    <property type="entry name" value="Aminoglycoside_PTrfase"/>
</dbReference>
<name>A0ABT7R043_9BACT</name>
<protein>
    <submittedName>
        <fullName evidence="2">Phosphotransferase family protein</fullName>
    </submittedName>
</protein>
<accession>A0ABT7R043</accession>
<gene>
    <name evidence="2" type="ORF">PGH07_08175</name>
</gene>
<evidence type="ECO:0000313" key="3">
    <source>
        <dbReference type="Proteomes" id="UP001169069"/>
    </source>
</evidence>
<comment type="caution">
    <text evidence="2">The sequence shown here is derived from an EMBL/GenBank/DDBJ whole genome shotgun (WGS) entry which is preliminary data.</text>
</comment>
<dbReference type="PANTHER" id="PTHR40086">
    <property type="entry name" value="PHOSPHOTRANSFERASE YTMP-RELATED"/>
    <property type="match status" value="1"/>
</dbReference>
<dbReference type="CDD" id="cd05151">
    <property type="entry name" value="ChoK-like"/>
    <property type="match status" value="1"/>
</dbReference>
<dbReference type="Gene3D" id="3.30.200.20">
    <property type="entry name" value="Phosphorylase Kinase, domain 1"/>
    <property type="match status" value="1"/>
</dbReference>